<reference evidence="1 2" key="1">
    <citation type="submission" date="2020-08" db="EMBL/GenBank/DDBJ databases">
        <title>Genomic Encyclopedia of Type Strains, Phase III (KMG-III): the genomes of soil and plant-associated and newly described type strains.</title>
        <authorList>
            <person name="Whitman W."/>
        </authorList>
    </citation>
    <scope>NUCLEOTIDE SEQUENCE [LARGE SCALE GENOMIC DNA]</scope>
    <source>
        <strain evidence="1 2">CECT 8960</strain>
    </source>
</reference>
<name>A0A7W7Q3S3_9PSEU</name>
<sequence length="94" mass="10005">MKITNDGAVMTCAAGHSARAVDDQRPYGEWRVSWLPDRTVTRNQAVTALVLAACVTDGATGPAHQHWPHVQGWAAELGLTAPDAVTAIHLASTY</sequence>
<evidence type="ECO:0000313" key="1">
    <source>
        <dbReference type="EMBL" id="MBB4906367.1"/>
    </source>
</evidence>
<proteinExistence type="predicted"/>
<accession>A0A7W7Q3S3</accession>
<dbReference type="EMBL" id="JACHJQ010000003">
    <property type="protein sequence ID" value="MBB4906367.1"/>
    <property type="molecule type" value="Genomic_DNA"/>
</dbReference>
<protein>
    <submittedName>
        <fullName evidence="1">Uncharacterized protein</fullName>
    </submittedName>
</protein>
<evidence type="ECO:0000313" key="2">
    <source>
        <dbReference type="Proteomes" id="UP000520767"/>
    </source>
</evidence>
<comment type="caution">
    <text evidence="1">The sequence shown here is derived from an EMBL/GenBank/DDBJ whole genome shotgun (WGS) entry which is preliminary data.</text>
</comment>
<dbReference type="AlphaFoldDB" id="A0A7W7Q3S3"/>
<dbReference type="RefSeq" id="WP_184810589.1">
    <property type="nucleotide sequence ID" value="NZ_JACHJQ010000003.1"/>
</dbReference>
<dbReference type="Proteomes" id="UP000520767">
    <property type="component" value="Unassembled WGS sequence"/>
</dbReference>
<gene>
    <name evidence="1" type="ORF">FHR82_002587</name>
</gene>
<keyword evidence="2" id="KW-1185">Reference proteome</keyword>
<organism evidence="1 2">
    <name type="scientific">Actinophytocola algeriensis</name>
    <dbReference type="NCBI Taxonomy" id="1768010"/>
    <lineage>
        <taxon>Bacteria</taxon>
        <taxon>Bacillati</taxon>
        <taxon>Actinomycetota</taxon>
        <taxon>Actinomycetes</taxon>
        <taxon>Pseudonocardiales</taxon>
        <taxon>Pseudonocardiaceae</taxon>
    </lineage>
</organism>